<gene>
    <name evidence="1" type="ORF">NEH16_05700</name>
</gene>
<evidence type="ECO:0008006" key="3">
    <source>
        <dbReference type="Google" id="ProtNLM"/>
    </source>
</evidence>
<accession>A0ABY6PNN3</accession>
<protein>
    <recommendedName>
        <fullName evidence="3">CdiI immunity protein domain-containing protein</fullName>
    </recommendedName>
</protein>
<organism evidence="1 2">
    <name type="scientific">Streptomyces drozdowiczii</name>
    <dbReference type="NCBI Taxonomy" id="202862"/>
    <lineage>
        <taxon>Bacteria</taxon>
        <taxon>Bacillati</taxon>
        <taxon>Actinomycetota</taxon>
        <taxon>Actinomycetes</taxon>
        <taxon>Kitasatosporales</taxon>
        <taxon>Streptomycetaceae</taxon>
        <taxon>Streptomyces</taxon>
    </lineage>
</organism>
<dbReference type="EMBL" id="CP098740">
    <property type="protein sequence ID" value="UZK53710.1"/>
    <property type="molecule type" value="Genomic_DNA"/>
</dbReference>
<proteinExistence type="predicted"/>
<dbReference type="RefSeq" id="WP_265539776.1">
    <property type="nucleotide sequence ID" value="NZ_CP098740.1"/>
</dbReference>
<keyword evidence="2" id="KW-1185">Reference proteome</keyword>
<evidence type="ECO:0000313" key="1">
    <source>
        <dbReference type="EMBL" id="UZK53710.1"/>
    </source>
</evidence>
<evidence type="ECO:0000313" key="2">
    <source>
        <dbReference type="Proteomes" id="UP001164963"/>
    </source>
</evidence>
<name>A0ABY6PNN3_9ACTN</name>
<dbReference type="Proteomes" id="UP001164963">
    <property type="component" value="Chromosome"/>
</dbReference>
<reference evidence="1" key="1">
    <citation type="journal article" date="2022" name="Front. Microbiol.">
        <title>Mirubactin C rescues the lethal effect of cell wall biosynthesis mutations in Bacillus subtilis.</title>
        <authorList>
            <person name="Kepplinger B."/>
            <person name="Wen X."/>
            <person name="Tyler A.R."/>
            <person name="Kim B.Y."/>
            <person name="Brown J."/>
            <person name="Banks P."/>
            <person name="Dashti Y."/>
            <person name="Mackenzie E.S."/>
            <person name="Wills C."/>
            <person name="Kawai Y."/>
            <person name="Waldron K.J."/>
            <person name="Allenby N.E.E."/>
            <person name="Wu L.J."/>
            <person name="Hall M.J."/>
            <person name="Errington J."/>
        </authorList>
    </citation>
    <scope>NUCLEOTIDE SEQUENCE</scope>
    <source>
        <strain evidence="1">MDA8-470</strain>
    </source>
</reference>
<sequence>MDITSDPRFRNFFSAHLDLERGYENTGELRPTLLSFRDSYVDFIRSGFEQIMSDENFGPAEYERLTNIEFPDKETLHTYLREMYDYLFNDAPEQPLPPE</sequence>